<evidence type="ECO:0000256" key="1">
    <source>
        <dbReference type="ARBA" id="ARBA00022679"/>
    </source>
</evidence>
<sequence length="177" mass="19178">MPCTQNTSTAPALDIVELDLTQAHHAQAFIELLDHYARDPMGGGKPLAEPVRATLAERLLQRNDFVAFVAFSGNTPCGLINCFEGFSTFTAAPLLNVHDLVVHADFRRRGIGQALLGAAETAARNRGCCKLTLEVLSNNHTALASYERAGFRPYVLDPAAGHAQLLQKWLAPERSSP</sequence>
<protein>
    <submittedName>
        <fullName evidence="4">GNAT family N-acetyltransferase</fullName>
    </submittedName>
</protein>
<dbReference type="InterPro" id="IPR050832">
    <property type="entry name" value="Bact_Acetyltransf"/>
</dbReference>
<dbReference type="PANTHER" id="PTHR43877:SF1">
    <property type="entry name" value="ACETYLTRANSFERASE"/>
    <property type="match status" value="1"/>
</dbReference>
<dbReference type="EMBL" id="CP022187">
    <property type="protein sequence ID" value="AWI76878.1"/>
    <property type="molecule type" value="Genomic_DNA"/>
</dbReference>
<evidence type="ECO:0000313" key="5">
    <source>
        <dbReference type="Proteomes" id="UP000244930"/>
    </source>
</evidence>
<evidence type="ECO:0000256" key="2">
    <source>
        <dbReference type="ARBA" id="ARBA00023315"/>
    </source>
</evidence>
<reference evidence="4 5" key="1">
    <citation type="submission" date="2017-06" db="EMBL/GenBank/DDBJ databases">
        <title>Azoarcus.</title>
        <authorList>
            <person name="Woo J.-H."/>
            <person name="Kim H.-S."/>
        </authorList>
    </citation>
    <scope>NUCLEOTIDE SEQUENCE [LARGE SCALE GENOMIC DNA]</scope>
    <source>
        <strain evidence="4 5">TSPY31</strain>
    </source>
</reference>
<dbReference type="CDD" id="cd04301">
    <property type="entry name" value="NAT_SF"/>
    <property type="match status" value="1"/>
</dbReference>
<dbReference type="Proteomes" id="UP000244930">
    <property type="component" value="Chromosome"/>
</dbReference>
<accession>A0A2U8GTU0</accession>
<dbReference type="InterPro" id="IPR016181">
    <property type="entry name" value="Acyl_CoA_acyltransferase"/>
</dbReference>
<keyword evidence="5" id="KW-1185">Reference proteome</keyword>
<dbReference type="RefSeq" id="WP_108950577.1">
    <property type="nucleotide sequence ID" value="NZ_CP022187.1"/>
</dbReference>
<feature type="domain" description="N-acetyltransferase" evidence="3">
    <location>
        <begin position="13"/>
        <end position="171"/>
    </location>
</feature>
<keyword evidence="1 4" id="KW-0808">Transferase</keyword>
<name>A0A2U8GTU0_9RHOO</name>
<organism evidence="4 5">
    <name type="scientific">Parazoarcus communis</name>
    <dbReference type="NCBI Taxonomy" id="41977"/>
    <lineage>
        <taxon>Bacteria</taxon>
        <taxon>Pseudomonadati</taxon>
        <taxon>Pseudomonadota</taxon>
        <taxon>Betaproteobacteria</taxon>
        <taxon>Rhodocyclales</taxon>
        <taxon>Zoogloeaceae</taxon>
        <taxon>Parazoarcus</taxon>
    </lineage>
</organism>
<dbReference type="InterPro" id="IPR000182">
    <property type="entry name" value="GNAT_dom"/>
</dbReference>
<gene>
    <name evidence="4" type="ORF">CEW83_17965</name>
</gene>
<proteinExistence type="predicted"/>
<evidence type="ECO:0000313" key="4">
    <source>
        <dbReference type="EMBL" id="AWI76878.1"/>
    </source>
</evidence>
<dbReference type="Gene3D" id="3.40.630.30">
    <property type="match status" value="1"/>
</dbReference>
<dbReference type="Pfam" id="PF00583">
    <property type="entry name" value="Acetyltransf_1"/>
    <property type="match status" value="1"/>
</dbReference>
<evidence type="ECO:0000259" key="3">
    <source>
        <dbReference type="PROSITE" id="PS51186"/>
    </source>
</evidence>
<keyword evidence="2" id="KW-0012">Acyltransferase</keyword>
<dbReference type="KEGG" id="acom:CEW83_17965"/>
<dbReference type="GO" id="GO:0016747">
    <property type="term" value="F:acyltransferase activity, transferring groups other than amino-acyl groups"/>
    <property type="evidence" value="ECO:0007669"/>
    <property type="project" value="InterPro"/>
</dbReference>
<dbReference type="SUPFAM" id="SSF55729">
    <property type="entry name" value="Acyl-CoA N-acyltransferases (Nat)"/>
    <property type="match status" value="1"/>
</dbReference>
<dbReference type="AlphaFoldDB" id="A0A2U8GTU0"/>
<dbReference type="PANTHER" id="PTHR43877">
    <property type="entry name" value="AMINOALKYLPHOSPHONATE N-ACETYLTRANSFERASE-RELATED-RELATED"/>
    <property type="match status" value="1"/>
</dbReference>
<dbReference type="PROSITE" id="PS51186">
    <property type="entry name" value="GNAT"/>
    <property type="match status" value="1"/>
</dbReference>